<dbReference type="AlphaFoldDB" id="A0A1Q8BXV2"/>
<keyword evidence="4" id="KW-1185">Reference proteome</keyword>
<dbReference type="Proteomes" id="UP000185596">
    <property type="component" value="Unassembled WGS sequence"/>
</dbReference>
<proteinExistence type="predicted"/>
<keyword evidence="2" id="KW-1133">Transmembrane helix</keyword>
<dbReference type="EMBL" id="MSIE01000111">
    <property type="protein sequence ID" value="OLF06922.1"/>
    <property type="molecule type" value="Genomic_DNA"/>
</dbReference>
<evidence type="ECO:0000313" key="3">
    <source>
        <dbReference type="EMBL" id="OLF06922.1"/>
    </source>
</evidence>
<feature type="region of interest" description="Disordered" evidence="1">
    <location>
        <begin position="54"/>
        <end position="76"/>
    </location>
</feature>
<keyword evidence="2" id="KW-0472">Membrane</keyword>
<evidence type="ECO:0000256" key="1">
    <source>
        <dbReference type="SAM" id="MobiDB-lite"/>
    </source>
</evidence>
<accession>A0A1Q8BXV2</accession>
<protein>
    <recommendedName>
        <fullName evidence="5">DUF3558 domain-containing protein</fullName>
    </recommendedName>
</protein>
<dbReference type="InterPro" id="IPR024520">
    <property type="entry name" value="DUF3558"/>
</dbReference>
<dbReference type="Pfam" id="PF12079">
    <property type="entry name" value="DUF3558"/>
    <property type="match status" value="1"/>
</dbReference>
<evidence type="ECO:0000313" key="4">
    <source>
        <dbReference type="Proteomes" id="UP000185596"/>
    </source>
</evidence>
<gene>
    <name evidence="3" type="ORF">BU204_36010</name>
</gene>
<keyword evidence="2" id="KW-0812">Transmembrane</keyword>
<dbReference type="OrthoDB" id="3700944at2"/>
<name>A0A1Q8BXV2_9PSEU</name>
<dbReference type="STRING" id="1912961.BU204_36010"/>
<organism evidence="3 4">
    <name type="scientific">Actinophytocola xanthii</name>
    <dbReference type="NCBI Taxonomy" id="1912961"/>
    <lineage>
        <taxon>Bacteria</taxon>
        <taxon>Bacillati</taxon>
        <taxon>Actinomycetota</taxon>
        <taxon>Actinomycetes</taxon>
        <taxon>Pseudonocardiales</taxon>
        <taxon>Pseudonocardiaceae</taxon>
    </lineage>
</organism>
<sequence>MDAEDGDHVDAAMNQRGSRAYLSLCATGRHLVAAAAVLLLALPSCAVGRAGGPVADSADGGTSGTSAPSNPVSAYPMPPRTRDLDLTGVDPCTDLLTDAQLRELVYDVGYQSRPGRSTSGIHGGPGCTFSSSTPLGREGRNISVLFNVATTEGAEVWLTDPARYASARLARPATVEGFPALVVPHPRFVDSCMAVVDTADDQYLLVASEPDHTNDTSSDRYCAEAERVATMAIQTLSATRR</sequence>
<comment type="caution">
    <text evidence="3">The sequence shown here is derived from an EMBL/GenBank/DDBJ whole genome shotgun (WGS) entry which is preliminary data.</text>
</comment>
<evidence type="ECO:0008006" key="5">
    <source>
        <dbReference type="Google" id="ProtNLM"/>
    </source>
</evidence>
<reference evidence="3 4" key="1">
    <citation type="submission" date="2016-12" db="EMBL/GenBank/DDBJ databases">
        <title>The draft genome sequence of Actinophytocola sp. 11-183.</title>
        <authorList>
            <person name="Wang W."/>
            <person name="Yuan L."/>
        </authorList>
    </citation>
    <scope>NUCLEOTIDE SEQUENCE [LARGE SCALE GENOMIC DNA]</scope>
    <source>
        <strain evidence="3 4">11-183</strain>
    </source>
</reference>
<feature type="transmembrane region" description="Helical" evidence="2">
    <location>
        <begin position="20"/>
        <end position="42"/>
    </location>
</feature>
<evidence type="ECO:0000256" key="2">
    <source>
        <dbReference type="SAM" id="Phobius"/>
    </source>
</evidence>